<dbReference type="CDD" id="cd13132">
    <property type="entry name" value="MATE_eukaryotic"/>
    <property type="match status" value="1"/>
</dbReference>
<dbReference type="GO" id="GO:0042910">
    <property type="term" value="F:xenobiotic transmembrane transporter activity"/>
    <property type="evidence" value="ECO:0007669"/>
    <property type="project" value="InterPro"/>
</dbReference>
<dbReference type="EMBL" id="JAATIP010000041">
    <property type="protein sequence ID" value="KAF4386628.1"/>
    <property type="molecule type" value="Genomic_DNA"/>
</dbReference>
<dbReference type="GO" id="GO:0015297">
    <property type="term" value="F:antiporter activity"/>
    <property type="evidence" value="ECO:0007669"/>
    <property type="project" value="InterPro"/>
</dbReference>
<feature type="transmembrane region" description="Helical" evidence="6">
    <location>
        <begin position="199"/>
        <end position="218"/>
    </location>
</feature>
<evidence type="ECO:0000256" key="3">
    <source>
        <dbReference type="ARBA" id="ARBA00022692"/>
    </source>
</evidence>
<sequence length="502" mass="55580">MRAPSRRQNFLTASPWLRTGKPEPSMANGSKSPQSTAFNMKTQSQPQSQPMIASPTRQSNQLSVTNVSFQNPLLDSRHLGHPIMENTNEATFHIHANESTFMSDDNMDLYELKRKRIDSLPTHSAKMIEEGVIGLSGALETLCGQGFGAKSFKLLGIHLQTACITSTLFSIIISFLWFFTEQLLIFLRQDRQIAEAAGLYTKFLIPSIFAYGYIQNMLRFLQTQSVVRPAVLLSAIPLVLHIGITYCLVHLTPLGFVGAPLATSITLWLSFFMLVAYVMFSKEFNLTWQGFSLESFSYILTNLKLALPSATMVLEYWAFDFEILVFLAGMMPNSEVTTSLIAICVNTEAIAYNFTYGLSAAASTRVSNELGADRPDKAKSAMIVSLKLCGVFALILILALGFGHNIWAGTYSDSSDIIKSFASMTPLLAISMTVDSFQGVLSGVARGFGWQHIVVYVNLATFYIVGMTVAAILAFKFELYVKWTKLELCEENSEMEESSILA</sequence>
<dbReference type="InterPro" id="IPR002528">
    <property type="entry name" value="MATE_fam"/>
</dbReference>
<protein>
    <recommendedName>
        <fullName evidence="6">Protein DETOXIFICATION</fullName>
    </recommendedName>
    <alternativeName>
        <fullName evidence="6">Multidrug and toxic compound extrusion protein</fullName>
    </alternativeName>
</protein>
<evidence type="ECO:0000256" key="4">
    <source>
        <dbReference type="ARBA" id="ARBA00022989"/>
    </source>
</evidence>
<proteinExistence type="inferred from homology"/>
<dbReference type="PANTHER" id="PTHR11206">
    <property type="entry name" value="MULTIDRUG RESISTANCE PROTEIN"/>
    <property type="match status" value="1"/>
</dbReference>
<organism evidence="8 9">
    <name type="scientific">Cannabis sativa</name>
    <name type="common">Hemp</name>
    <name type="synonym">Marijuana</name>
    <dbReference type="NCBI Taxonomy" id="3483"/>
    <lineage>
        <taxon>Eukaryota</taxon>
        <taxon>Viridiplantae</taxon>
        <taxon>Streptophyta</taxon>
        <taxon>Embryophyta</taxon>
        <taxon>Tracheophyta</taxon>
        <taxon>Spermatophyta</taxon>
        <taxon>Magnoliopsida</taxon>
        <taxon>eudicotyledons</taxon>
        <taxon>Gunneridae</taxon>
        <taxon>Pentapetalae</taxon>
        <taxon>rosids</taxon>
        <taxon>fabids</taxon>
        <taxon>Rosales</taxon>
        <taxon>Cannabaceae</taxon>
        <taxon>Cannabis</taxon>
    </lineage>
</organism>
<name>A0A7J6GV37_CANSA</name>
<evidence type="ECO:0000313" key="8">
    <source>
        <dbReference type="EMBL" id="KAF4386628.1"/>
    </source>
</evidence>
<feature type="transmembrane region" description="Helical" evidence="6">
    <location>
        <begin position="230"/>
        <end position="251"/>
    </location>
</feature>
<feature type="transmembrane region" description="Helical" evidence="6">
    <location>
        <begin position="384"/>
        <end position="407"/>
    </location>
</feature>
<feature type="compositionally biased region" description="Polar residues" evidence="7">
    <location>
        <begin position="1"/>
        <end position="12"/>
    </location>
</feature>
<evidence type="ECO:0000313" key="9">
    <source>
        <dbReference type="Proteomes" id="UP000525078"/>
    </source>
</evidence>
<feature type="transmembrane region" description="Helical" evidence="6">
    <location>
        <begin position="159"/>
        <end position="179"/>
    </location>
</feature>
<reference evidence="8 9" key="1">
    <citation type="journal article" date="2020" name="bioRxiv">
        <title>Sequence and annotation of 42 cannabis genomes reveals extensive copy number variation in cannabinoid synthesis and pathogen resistance genes.</title>
        <authorList>
            <person name="Mckernan K.J."/>
            <person name="Helbert Y."/>
            <person name="Kane L.T."/>
            <person name="Ebling H."/>
            <person name="Zhang L."/>
            <person name="Liu B."/>
            <person name="Eaton Z."/>
            <person name="Mclaughlin S."/>
            <person name="Kingan S."/>
            <person name="Baybayan P."/>
            <person name="Concepcion G."/>
            <person name="Jordan M."/>
            <person name="Riva A."/>
            <person name="Barbazuk W."/>
            <person name="Harkins T."/>
        </authorList>
    </citation>
    <scope>NUCLEOTIDE SEQUENCE [LARGE SCALE GENOMIC DNA]</scope>
    <source>
        <strain evidence="9">cv. Jamaican Lion 4</strain>
        <tissue evidence="8">Leaf</tissue>
    </source>
</reference>
<comment type="caution">
    <text evidence="6">Lacks conserved residue(s) required for the propagation of feature annotation.</text>
</comment>
<dbReference type="GO" id="GO:0016020">
    <property type="term" value="C:membrane"/>
    <property type="evidence" value="ECO:0007669"/>
    <property type="project" value="UniProtKB-SubCell"/>
</dbReference>
<dbReference type="AlphaFoldDB" id="A0A7J6GV37"/>
<keyword evidence="5 6" id="KW-0472">Membrane</keyword>
<evidence type="ECO:0000256" key="5">
    <source>
        <dbReference type="ARBA" id="ARBA00023136"/>
    </source>
</evidence>
<feature type="region of interest" description="Disordered" evidence="7">
    <location>
        <begin position="1"/>
        <end position="58"/>
    </location>
</feature>
<gene>
    <name evidence="8" type="ORF">F8388_006583</name>
</gene>
<evidence type="ECO:0000256" key="7">
    <source>
        <dbReference type="SAM" id="MobiDB-lite"/>
    </source>
</evidence>
<keyword evidence="3 6" id="KW-0812">Transmembrane</keyword>
<comment type="caution">
    <text evidence="8">The sequence shown here is derived from an EMBL/GenBank/DDBJ whole genome shotgun (WGS) entry which is preliminary data.</text>
</comment>
<feature type="compositionally biased region" description="Polar residues" evidence="7">
    <location>
        <begin position="27"/>
        <end position="58"/>
    </location>
</feature>
<dbReference type="InterPro" id="IPR045069">
    <property type="entry name" value="MATE_euk"/>
</dbReference>
<dbReference type="Proteomes" id="UP000525078">
    <property type="component" value="Unassembled WGS sequence"/>
</dbReference>
<dbReference type="Pfam" id="PF01554">
    <property type="entry name" value="MatE"/>
    <property type="match status" value="2"/>
</dbReference>
<evidence type="ECO:0000256" key="6">
    <source>
        <dbReference type="RuleBase" id="RU004914"/>
    </source>
</evidence>
<comment type="similarity">
    <text evidence="2 6">Belongs to the multi antimicrobial extrusion (MATE) (TC 2.A.66.1) family.</text>
</comment>
<dbReference type="GO" id="GO:1990961">
    <property type="term" value="P:xenobiotic detoxification by transmembrane export across the plasma membrane"/>
    <property type="evidence" value="ECO:0007669"/>
    <property type="project" value="InterPro"/>
</dbReference>
<comment type="subcellular location">
    <subcellularLocation>
        <location evidence="1">Membrane</location>
        <topology evidence="1">Multi-pass membrane protein</topology>
    </subcellularLocation>
</comment>
<accession>A0A7J6GV37</accession>
<evidence type="ECO:0000256" key="2">
    <source>
        <dbReference type="ARBA" id="ARBA00010199"/>
    </source>
</evidence>
<feature type="transmembrane region" description="Helical" evidence="6">
    <location>
        <begin position="257"/>
        <end position="280"/>
    </location>
</feature>
<feature type="transmembrane region" description="Helical" evidence="6">
    <location>
        <begin position="453"/>
        <end position="475"/>
    </location>
</feature>
<dbReference type="NCBIfam" id="TIGR00797">
    <property type="entry name" value="matE"/>
    <property type="match status" value="1"/>
</dbReference>
<evidence type="ECO:0000256" key="1">
    <source>
        <dbReference type="ARBA" id="ARBA00004141"/>
    </source>
</evidence>
<keyword evidence="4 6" id="KW-1133">Transmembrane helix</keyword>